<keyword evidence="6" id="KW-0805">Transcription regulation</keyword>
<dbReference type="GO" id="GO:0005634">
    <property type="term" value="C:nucleus"/>
    <property type="evidence" value="ECO:0007669"/>
    <property type="project" value="UniProtKB-SubCell"/>
</dbReference>
<proteinExistence type="predicted"/>
<feature type="compositionally biased region" description="Polar residues" evidence="11">
    <location>
        <begin position="265"/>
        <end position="278"/>
    </location>
</feature>
<keyword evidence="4 10" id="KW-0863">Zinc-finger</keyword>
<keyword evidence="2" id="KW-0479">Metal-binding</keyword>
<evidence type="ECO:0000256" key="11">
    <source>
        <dbReference type="SAM" id="MobiDB-lite"/>
    </source>
</evidence>
<name>A0A139AD52_GONPJ</name>
<evidence type="ECO:0000256" key="10">
    <source>
        <dbReference type="PROSITE-ProRule" id="PRU00042"/>
    </source>
</evidence>
<dbReference type="STRING" id="1344416.A0A139AD52"/>
<evidence type="ECO:0000256" key="1">
    <source>
        <dbReference type="ARBA" id="ARBA00004123"/>
    </source>
</evidence>
<keyword evidence="14" id="KW-1185">Reference proteome</keyword>
<feature type="compositionally biased region" description="Basic and acidic residues" evidence="11">
    <location>
        <begin position="441"/>
        <end position="459"/>
    </location>
</feature>
<dbReference type="InterPro" id="IPR013087">
    <property type="entry name" value="Znf_C2H2_type"/>
</dbReference>
<feature type="region of interest" description="Disordered" evidence="11">
    <location>
        <begin position="309"/>
        <end position="408"/>
    </location>
</feature>
<keyword evidence="9" id="KW-0539">Nucleus</keyword>
<dbReference type="GO" id="GO:0008270">
    <property type="term" value="F:zinc ion binding"/>
    <property type="evidence" value="ECO:0007669"/>
    <property type="project" value="UniProtKB-KW"/>
</dbReference>
<keyword evidence="3" id="KW-0677">Repeat</keyword>
<protein>
    <recommendedName>
        <fullName evidence="12">C2H2-type domain-containing protein</fullName>
    </recommendedName>
</protein>
<evidence type="ECO:0000256" key="4">
    <source>
        <dbReference type="ARBA" id="ARBA00022771"/>
    </source>
</evidence>
<dbReference type="PANTHER" id="PTHR24406">
    <property type="entry name" value="TRANSCRIPTIONAL REPRESSOR CTCFL-RELATED"/>
    <property type="match status" value="1"/>
</dbReference>
<evidence type="ECO:0000313" key="14">
    <source>
        <dbReference type="Proteomes" id="UP000070544"/>
    </source>
</evidence>
<feature type="compositionally biased region" description="Polar residues" evidence="11">
    <location>
        <begin position="366"/>
        <end position="376"/>
    </location>
</feature>
<dbReference type="Proteomes" id="UP000070544">
    <property type="component" value="Unassembled WGS sequence"/>
</dbReference>
<evidence type="ECO:0000256" key="3">
    <source>
        <dbReference type="ARBA" id="ARBA00022737"/>
    </source>
</evidence>
<evidence type="ECO:0000256" key="5">
    <source>
        <dbReference type="ARBA" id="ARBA00022833"/>
    </source>
</evidence>
<feature type="compositionally biased region" description="Pro residues" evidence="11">
    <location>
        <begin position="250"/>
        <end position="263"/>
    </location>
</feature>
<keyword evidence="7" id="KW-0238">DNA-binding</keyword>
<evidence type="ECO:0000256" key="8">
    <source>
        <dbReference type="ARBA" id="ARBA00023163"/>
    </source>
</evidence>
<evidence type="ECO:0000256" key="9">
    <source>
        <dbReference type="ARBA" id="ARBA00023242"/>
    </source>
</evidence>
<dbReference type="SUPFAM" id="SSF57667">
    <property type="entry name" value="beta-beta-alpha zinc fingers"/>
    <property type="match status" value="2"/>
</dbReference>
<dbReference type="Gene3D" id="3.30.160.60">
    <property type="entry name" value="Classic Zinc Finger"/>
    <property type="match status" value="3"/>
</dbReference>
<evidence type="ECO:0000256" key="7">
    <source>
        <dbReference type="ARBA" id="ARBA00023125"/>
    </source>
</evidence>
<keyword evidence="5" id="KW-0862">Zinc</keyword>
<feature type="region of interest" description="Disordered" evidence="11">
    <location>
        <begin position="250"/>
        <end position="294"/>
    </location>
</feature>
<dbReference type="GO" id="GO:0003677">
    <property type="term" value="F:DNA binding"/>
    <property type="evidence" value="ECO:0007669"/>
    <property type="project" value="UniProtKB-KW"/>
</dbReference>
<feature type="compositionally biased region" description="Low complexity" evidence="11">
    <location>
        <begin position="377"/>
        <end position="408"/>
    </location>
</feature>
<feature type="region of interest" description="Disordered" evidence="11">
    <location>
        <begin position="123"/>
        <end position="175"/>
    </location>
</feature>
<feature type="region of interest" description="Disordered" evidence="11">
    <location>
        <begin position="1"/>
        <end position="34"/>
    </location>
</feature>
<feature type="compositionally biased region" description="Basic and acidic residues" evidence="11">
    <location>
        <begin position="310"/>
        <end position="320"/>
    </location>
</feature>
<evidence type="ECO:0000259" key="12">
    <source>
        <dbReference type="PROSITE" id="PS50157"/>
    </source>
</evidence>
<feature type="region of interest" description="Disordered" evidence="11">
    <location>
        <begin position="423"/>
        <end position="520"/>
    </location>
</feature>
<dbReference type="PROSITE" id="PS00028">
    <property type="entry name" value="ZINC_FINGER_C2H2_1"/>
    <property type="match status" value="2"/>
</dbReference>
<dbReference type="InterPro" id="IPR036236">
    <property type="entry name" value="Znf_C2H2_sf"/>
</dbReference>
<dbReference type="SMART" id="SM00355">
    <property type="entry name" value="ZnF_C2H2"/>
    <property type="match status" value="3"/>
</dbReference>
<feature type="domain" description="C2H2-type" evidence="12">
    <location>
        <begin position="71"/>
        <end position="94"/>
    </location>
</feature>
<evidence type="ECO:0000256" key="2">
    <source>
        <dbReference type="ARBA" id="ARBA00022723"/>
    </source>
</evidence>
<dbReference type="OrthoDB" id="8117402at2759"/>
<dbReference type="PROSITE" id="PS50157">
    <property type="entry name" value="ZINC_FINGER_C2H2_2"/>
    <property type="match status" value="3"/>
</dbReference>
<dbReference type="FunFam" id="3.30.160.60:FF:000145">
    <property type="entry name" value="Zinc finger protein 574"/>
    <property type="match status" value="1"/>
</dbReference>
<evidence type="ECO:0000256" key="6">
    <source>
        <dbReference type="ARBA" id="ARBA00023015"/>
    </source>
</evidence>
<feature type="domain" description="C2H2-type" evidence="12">
    <location>
        <begin position="100"/>
        <end position="133"/>
    </location>
</feature>
<dbReference type="InterPro" id="IPR050888">
    <property type="entry name" value="ZnF_C2H2-type_TF"/>
</dbReference>
<dbReference type="FunFam" id="3.30.160.60:FF:000646">
    <property type="entry name" value="Myeloid zinc finger 1"/>
    <property type="match status" value="1"/>
</dbReference>
<feature type="compositionally biased region" description="Acidic residues" evidence="11">
    <location>
        <begin position="510"/>
        <end position="520"/>
    </location>
</feature>
<accession>A0A139AD52</accession>
<dbReference type="EMBL" id="KQ965767">
    <property type="protein sequence ID" value="KXS14756.1"/>
    <property type="molecule type" value="Genomic_DNA"/>
</dbReference>
<dbReference type="Pfam" id="PF00096">
    <property type="entry name" value="zf-C2H2"/>
    <property type="match status" value="3"/>
</dbReference>
<feature type="domain" description="C2H2-type" evidence="12">
    <location>
        <begin position="42"/>
        <end position="69"/>
    </location>
</feature>
<feature type="compositionally biased region" description="Basic and acidic residues" evidence="11">
    <location>
        <begin position="476"/>
        <end position="488"/>
    </location>
</feature>
<organism evidence="13 14">
    <name type="scientific">Gonapodya prolifera (strain JEL478)</name>
    <name type="common">Monoblepharis prolifera</name>
    <dbReference type="NCBI Taxonomy" id="1344416"/>
    <lineage>
        <taxon>Eukaryota</taxon>
        <taxon>Fungi</taxon>
        <taxon>Fungi incertae sedis</taxon>
        <taxon>Chytridiomycota</taxon>
        <taxon>Chytridiomycota incertae sedis</taxon>
        <taxon>Monoblepharidomycetes</taxon>
        <taxon>Monoblepharidales</taxon>
        <taxon>Gonapodyaceae</taxon>
        <taxon>Gonapodya</taxon>
    </lineage>
</organism>
<sequence length="520" mass="56678">MAAPDAVTDRTVAGPSDQEERGSTATAVGNPNLRKADKEKPFSCDVCGQSFSRRFNLKTHMAIHDPTRSKIVCDVCGLKFYRSGDLTRHWRMHALGHRPFVCEHCGKDFARQDRLRLHIETGKCPNLDADGNPVQPPSEASDETPHDGSQSSSSRRPSDVPRAPPSPNQNGYGYWPPDYPTGAPMNYMNPPLPYAPQPPYPYSYPSASYYPQYPNQPYYPPHYPYNYPGYNGMPPYPMPPHPGGPPFSQPPYMPPPYYPPPVPSQDYQPTANYDPSTSSRRETASGRSSSERSLETLASVTAYAAGIEQQAKDGAPRSREVQPASSVNRRYRSSEVGSPGRFSSTQQGGHILEGSPAHAPPAAASILQSMANHSTQAHTAAAPPVVSSSAPTTTAISSPSKSSMSLSAIRATAEKVMARGEDILLKSKEKQSSTPTVPSDAIREDVDSLKDVETVKEAAHSSSTSCGDGGSPEPSKQPRELRDRRTKDSLLSTSPRQRTRTLEPLSGEEREIEEELEEEV</sequence>
<evidence type="ECO:0000313" key="13">
    <source>
        <dbReference type="EMBL" id="KXS14756.1"/>
    </source>
</evidence>
<reference evidence="13 14" key="1">
    <citation type="journal article" date="2015" name="Genome Biol. Evol.">
        <title>Phylogenomic analyses indicate that early fungi evolved digesting cell walls of algal ancestors of land plants.</title>
        <authorList>
            <person name="Chang Y."/>
            <person name="Wang S."/>
            <person name="Sekimoto S."/>
            <person name="Aerts A.L."/>
            <person name="Choi C."/>
            <person name="Clum A."/>
            <person name="LaButti K.M."/>
            <person name="Lindquist E.A."/>
            <person name="Yee Ngan C."/>
            <person name="Ohm R.A."/>
            <person name="Salamov A.A."/>
            <person name="Grigoriev I.V."/>
            <person name="Spatafora J.W."/>
            <person name="Berbee M.L."/>
        </authorList>
    </citation>
    <scope>NUCLEOTIDE SEQUENCE [LARGE SCALE GENOMIC DNA]</scope>
    <source>
        <strain evidence="13 14">JEL478</strain>
    </source>
</reference>
<feature type="compositionally biased region" description="Basic and acidic residues" evidence="11">
    <location>
        <begin position="279"/>
        <end position="294"/>
    </location>
</feature>
<keyword evidence="8" id="KW-0804">Transcription</keyword>
<comment type="subcellular location">
    <subcellularLocation>
        <location evidence="1">Nucleus</location>
    </subcellularLocation>
</comment>
<dbReference type="AlphaFoldDB" id="A0A139AD52"/>
<gene>
    <name evidence="13" type="ORF">M427DRAFT_32960</name>
</gene>